<dbReference type="PANTHER" id="PTHR48081:SF31">
    <property type="entry name" value="STERYL ACETYL HYDROLASE MUG81-RELATED"/>
    <property type="match status" value="1"/>
</dbReference>
<keyword evidence="2" id="KW-0472">Membrane</keyword>
<dbReference type="InterPro" id="IPR029058">
    <property type="entry name" value="AB_hydrolase_fold"/>
</dbReference>
<organism evidence="4 5">
    <name type="scientific">Mycena pura</name>
    <dbReference type="NCBI Taxonomy" id="153505"/>
    <lineage>
        <taxon>Eukaryota</taxon>
        <taxon>Fungi</taxon>
        <taxon>Dikarya</taxon>
        <taxon>Basidiomycota</taxon>
        <taxon>Agaricomycotina</taxon>
        <taxon>Agaricomycetes</taxon>
        <taxon>Agaricomycetidae</taxon>
        <taxon>Agaricales</taxon>
        <taxon>Marasmiineae</taxon>
        <taxon>Mycenaceae</taxon>
        <taxon>Mycena</taxon>
    </lineage>
</organism>
<proteinExistence type="predicted"/>
<dbReference type="Pfam" id="PF07859">
    <property type="entry name" value="Abhydrolase_3"/>
    <property type="match status" value="1"/>
</dbReference>
<dbReference type="SUPFAM" id="SSF53474">
    <property type="entry name" value="alpha/beta-Hydrolases"/>
    <property type="match status" value="1"/>
</dbReference>
<dbReference type="GO" id="GO:0016787">
    <property type="term" value="F:hydrolase activity"/>
    <property type="evidence" value="ECO:0007669"/>
    <property type="project" value="UniProtKB-KW"/>
</dbReference>
<name>A0AAD6UUX1_9AGAR</name>
<dbReference type="Gene3D" id="3.40.50.1820">
    <property type="entry name" value="alpha/beta hydrolase"/>
    <property type="match status" value="1"/>
</dbReference>
<accession>A0AAD6UUX1</accession>
<evidence type="ECO:0000256" key="2">
    <source>
        <dbReference type="SAM" id="Phobius"/>
    </source>
</evidence>
<feature type="transmembrane region" description="Helical" evidence="2">
    <location>
        <begin position="12"/>
        <end position="35"/>
    </location>
</feature>
<evidence type="ECO:0000313" key="4">
    <source>
        <dbReference type="EMBL" id="KAJ7195222.1"/>
    </source>
</evidence>
<evidence type="ECO:0000256" key="1">
    <source>
        <dbReference type="ARBA" id="ARBA00022801"/>
    </source>
</evidence>
<keyword evidence="5" id="KW-1185">Reference proteome</keyword>
<keyword evidence="2" id="KW-0812">Transmembrane</keyword>
<dbReference type="AlphaFoldDB" id="A0AAD6UUX1"/>
<reference evidence="4" key="1">
    <citation type="submission" date="2023-03" db="EMBL/GenBank/DDBJ databases">
        <title>Massive genome expansion in bonnet fungi (Mycena s.s.) driven by repeated elements and novel gene families across ecological guilds.</title>
        <authorList>
            <consortium name="Lawrence Berkeley National Laboratory"/>
            <person name="Harder C.B."/>
            <person name="Miyauchi S."/>
            <person name="Viragh M."/>
            <person name="Kuo A."/>
            <person name="Thoen E."/>
            <person name="Andreopoulos B."/>
            <person name="Lu D."/>
            <person name="Skrede I."/>
            <person name="Drula E."/>
            <person name="Henrissat B."/>
            <person name="Morin E."/>
            <person name="Kohler A."/>
            <person name="Barry K."/>
            <person name="LaButti K."/>
            <person name="Morin E."/>
            <person name="Salamov A."/>
            <person name="Lipzen A."/>
            <person name="Mereny Z."/>
            <person name="Hegedus B."/>
            <person name="Baldrian P."/>
            <person name="Stursova M."/>
            <person name="Weitz H."/>
            <person name="Taylor A."/>
            <person name="Grigoriev I.V."/>
            <person name="Nagy L.G."/>
            <person name="Martin F."/>
            <person name="Kauserud H."/>
        </authorList>
    </citation>
    <scope>NUCLEOTIDE SEQUENCE</scope>
    <source>
        <strain evidence="4">9144</strain>
    </source>
</reference>
<feature type="domain" description="Alpha/beta hydrolase fold-3" evidence="3">
    <location>
        <begin position="113"/>
        <end position="332"/>
    </location>
</feature>
<comment type="caution">
    <text evidence="4">The sequence shown here is derived from an EMBL/GenBank/DDBJ whole genome shotgun (WGS) entry which is preliminary data.</text>
</comment>
<dbReference type="InterPro" id="IPR013094">
    <property type="entry name" value="AB_hydrolase_3"/>
</dbReference>
<gene>
    <name evidence="4" type="ORF">GGX14DRAFT_575750</name>
</gene>
<keyword evidence="1 4" id="KW-0378">Hydrolase</keyword>
<evidence type="ECO:0000313" key="5">
    <source>
        <dbReference type="Proteomes" id="UP001219525"/>
    </source>
</evidence>
<evidence type="ECO:0000259" key="3">
    <source>
        <dbReference type="Pfam" id="PF07859"/>
    </source>
</evidence>
<sequence length="426" mass="46440">MSTPPKYADIQWYNVLGLVLRAIPLPAVLLWTALLGRHAKTSKGRSLKRVIGERAFRYAITNFNLAQLQFASGTAQAVYAKWTKQVKLAPVVDELGDGARLLWIGPKRTDRVLLYLPGGCFVLPPTDYSLDLWRHVQLELEKKDIQIGVAVLEYTLAPVASFPTPLQQACLALKFLFAEKLLPENLCIIGDSAGANLALQLMSQMLHPQDTVPEARPPAAIGGLCLISPWASLTTDSKSCAEFDGIDIMTPTVLATAGALILSGFPAAAATFAEPAKAPDTWFQGIDGLVRRVLVTAGSNECMRDDILQVGDRLKRHHRSVEVVVQDEGLHDDMLLDFMVKEKTLGSLTPLVIKWLATTGTSANEQRRIAVEKQCSASDTVPGRAAYAEQVRLWNASFSANAREINLKTTGGYPPAAPCTLDNRDQ</sequence>
<dbReference type="PANTHER" id="PTHR48081">
    <property type="entry name" value="AB HYDROLASE SUPERFAMILY PROTEIN C4A8.06C"/>
    <property type="match status" value="1"/>
</dbReference>
<dbReference type="InterPro" id="IPR050300">
    <property type="entry name" value="GDXG_lipolytic_enzyme"/>
</dbReference>
<keyword evidence="2" id="KW-1133">Transmembrane helix</keyword>
<dbReference type="Proteomes" id="UP001219525">
    <property type="component" value="Unassembled WGS sequence"/>
</dbReference>
<dbReference type="EMBL" id="JARJCW010000092">
    <property type="protein sequence ID" value="KAJ7195222.1"/>
    <property type="molecule type" value="Genomic_DNA"/>
</dbReference>
<protein>
    <submittedName>
        <fullName evidence="4">Alpha/Beta hydrolase protein</fullName>
    </submittedName>
</protein>